<keyword evidence="2" id="KW-1185">Reference proteome</keyword>
<evidence type="ECO:0000313" key="2">
    <source>
        <dbReference type="Proteomes" id="UP000747399"/>
    </source>
</evidence>
<organism evidence="1 2">
    <name type="scientific">Volvox africanus</name>
    <dbReference type="NCBI Taxonomy" id="51714"/>
    <lineage>
        <taxon>Eukaryota</taxon>
        <taxon>Viridiplantae</taxon>
        <taxon>Chlorophyta</taxon>
        <taxon>core chlorophytes</taxon>
        <taxon>Chlorophyceae</taxon>
        <taxon>CS clade</taxon>
        <taxon>Chlamydomonadales</taxon>
        <taxon>Volvocaceae</taxon>
        <taxon>Volvox</taxon>
    </lineage>
</organism>
<proteinExistence type="predicted"/>
<dbReference type="Proteomes" id="UP000747399">
    <property type="component" value="Unassembled WGS sequence"/>
</dbReference>
<protein>
    <submittedName>
        <fullName evidence="1">Uncharacterized protein</fullName>
    </submittedName>
</protein>
<sequence length="167" mass="17741">GCVLSASVCQGSCSAQIPTSQAITPVPALAAGVCQSLMRSALKNRGTQVAVTQVNVKKKRTSQLLLQSASESIRRMWLRAMHIELDLHPYSTATHWYFTPANPGGFPPSLGFPLSSASHRPVPVFVLPIIVYGNGYEDSRALIDVVQGLPKELLEAAASISPATTAT</sequence>
<accession>A0A8J4BR37</accession>
<name>A0A8J4BR37_9CHLO</name>
<dbReference type="EMBL" id="BNCO01000060">
    <property type="protein sequence ID" value="GIL63800.1"/>
    <property type="molecule type" value="Genomic_DNA"/>
</dbReference>
<evidence type="ECO:0000313" key="1">
    <source>
        <dbReference type="EMBL" id="GIL63800.1"/>
    </source>
</evidence>
<dbReference type="AlphaFoldDB" id="A0A8J4BR37"/>
<gene>
    <name evidence="1" type="ORF">Vafri_17797</name>
</gene>
<feature type="non-terminal residue" evidence="1">
    <location>
        <position position="1"/>
    </location>
</feature>
<feature type="non-terminal residue" evidence="1">
    <location>
        <position position="167"/>
    </location>
</feature>
<reference evidence="1" key="1">
    <citation type="journal article" date="2021" name="Proc. Natl. Acad. Sci. U.S.A.">
        <title>Three genomes in the algal genus Volvox reveal the fate of a haploid sex-determining region after a transition to homothallism.</title>
        <authorList>
            <person name="Yamamoto K."/>
            <person name="Hamaji T."/>
            <person name="Kawai-Toyooka H."/>
            <person name="Matsuzaki R."/>
            <person name="Takahashi F."/>
            <person name="Nishimura Y."/>
            <person name="Kawachi M."/>
            <person name="Noguchi H."/>
            <person name="Minakuchi Y."/>
            <person name="Umen J.G."/>
            <person name="Toyoda A."/>
            <person name="Nozaki H."/>
        </authorList>
    </citation>
    <scope>NUCLEOTIDE SEQUENCE</scope>
    <source>
        <strain evidence="1">NIES-3780</strain>
    </source>
</reference>
<comment type="caution">
    <text evidence="1">The sequence shown here is derived from an EMBL/GenBank/DDBJ whole genome shotgun (WGS) entry which is preliminary data.</text>
</comment>